<name>A0ABT1XX02_9SPHN</name>
<protein>
    <submittedName>
        <fullName evidence="2">HPr kinase/phosphatase C-terminal domain-containing protein</fullName>
    </submittedName>
</protein>
<accession>A0ABT1XX02</accession>
<dbReference type="Proteomes" id="UP001206067">
    <property type="component" value="Unassembled WGS sequence"/>
</dbReference>
<dbReference type="Gene3D" id="3.40.50.300">
    <property type="entry name" value="P-loop containing nucleotide triphosphate hydrolases"/>
    <property type="match status" value="1"/>
</dbReference>
<proteinExistence type="predicted"/>
<dbReference type="CDD" id="cd01918">
    <property type="entry name" value="HprK_C"/>
    <property type="match status" value="1"/>
</dbReference>
<dbReference type="RefSeq" id="WP_257596846.1">
    <property type="nucleotide sequence ID" value="NZ_JANKHH010000007.1"/>
</dbReference>
<evidence type="ECO:0000259" key="1">
    <source>
        <dbReference type="Pfam" id="PF07475"/>
    </source>
</evidence>
<keyword evidence="2" id="KW-0418">Kinase</keyword>
<dbReference type="EMBL" id="JANKHH010000007">
    <property type="protein sequence ID" value="MCR2834977.1"/>
    <property type="molecule type" value="Genomic_DNA"/>
</dbReference>
<feature type="domain" description="HPr kinase/phosphorylase C-terminal" evidence="1">
    <location>
        <begin position="7"/>
        <end position="75"/>
    </location>
</feature>
<dbReference type="InterPro" id="IPR027417">
    <property type="entry name" value="P-loop_NTPase"/>
</dbReference>
<evidence type="ECO:0000313" key="3">
    <source>
        <dbReference type="Proteomes" id="UP001206067"/>
    </source>
</evidence>
<keyword evidence="2" id="KW-0808">Transferase</keyword>
<sequence length="138" mass="14663">MRLRQATAVAIGGRAVMIEGPPGCGKSSLALMLTDRGAVLVGDDGVGLHVERERLIASAPEATAGLLEIRNVGLVRLPCRSAPVALVIRCDDDAPRFVEQADRLEIEGIALPLLRMRLGNPADAIRVEQALALHGLRM</sequence>
<keyword evidence="3" id="KW-1185">Reference proteome</keyword>
<organism evidence="2 3">
    <name type="scientific">Parerythrobacter lacustris</name>
    <dbReference type="NCBI Taxonomy" id="2969984"/>
    <lineage>
        <taxon>Bacteria</taxon>
        <taxon>Pseudomonadati</taxon>
        <taxon>Pseudomonadota</taxon>
        <taxon>Alphaproteobacteria</taxon>
        <taxon>Sphingomonadales</taxon>
        <taxon>Erythrobacteraceae</taxon>
        <taxon>Parerythrobacter</taxon>
    </lineage>
</organism>
<dbReference type="InterPro" id="IPR011104">
    <property type="entry name" value="Hpr_kin/Pase_C"/>
</dbReference>
<evidence type="ECO:0000313" key="2">
    <source>
        <dbReference type="EMBL" id="MCR2834977.1"/>
    </source>
</evidence>
<dbReference type="SUPFAM" id="SSF53795">
    <property type="entry name" value="PEP carboxykinase-like"/>
    <property type="match status" value="1"/>
</dbReference>
<dbReference type="Pfam" id="PF07475">
    <property type="entry name" value="Hpr_kinase_C"/>
    <property type="match status" value="1"/>
</dbReference>
<comment type="caution">
    <text evidence="2">The sequence shown here is derived from an EMBL/GenBank/DDBJ whole genome shotgun (WGS) entry which is preliminary data.</text>
</comment>
<reference evidence="2 3" key="1">
    <citation type="submission" date="2022-08" db="EMBL/GenBank/DDBJ databases">
        <title>Polyphasic taxonomy analysis of Qipengyuania sp.RS5-5.</title>
        <authorList>
            <person name="Xamxidin M."/>
            <person name="Wu M."/>
        </authorList>
    </citation>
    <scope>NUCLEOTIDE SEQUENCE [LARGE SCALE GENOMIC DNA]</scope>
    <source>
        <strain evidence="2 3">RS5-5</strain>
    </source>
</reference>
<gene>
    <name evidence="2" type="ORF">NSO95_13595</name>
</gene>
<dbReference type="GO" id="GO:0016301">
    <property type="term" value="F:kinase activity"/>
    <property type="evidence" value="ECO:0007669"/>
    <property type="project" value="UniProtKB-KW"/>
</dbReference>